<proteinExistence type="predicted"/>
<keyword evidence="3" id="KW-0732">Signal</keyword>
<keyword evidence="2" id="KW-0472">Membrane</keyword>
<evidence type="ECO:0000259" key="4">
    <source>
        <dbReference type="Pfam" id="PF05433"/>
    </source>
</evidence>
<dbReference type="Pfam" id="PF05433">
    <property type="entry name" value="Rick_17kDa_Anti"/>
    <property type="match status" value="1"/>
</dbReference>
<dbReference type="EMBL" id="JACOFW010000003">
    <property type="protein sequence ID" value="MBC3806528.1"/>
    <property type="molecule type" value="Genomic_DNA"/>
</dbReference>
<comment type="subcellular location">
    <subcellularLocation>
        <location evidence="1">Membrane</location>
    </subcellularLocation>
</comment>
<comment type="caution">
    <text evidence="5">The sequence shown here is derived from an EMBL/GenBank/DDBJ whole genome shotgun (WGS) entry which is preliminary data.</text>
</comment>
<dbReference type="Proteomes" id="UP000648257">
    <property type="component" value="Unassembled WGS sequence"/>
</dbReference>
<sequence>MKRTTLPLALICIASLTACANNAPYQTSRPYENGQTQYGAHGTIESINWVGNDRPSSGAGAVVGGIVGAIVGNQVGGGTGRAVATVAGGIGGAVIGNNLEKNRSDNFYQIRIRMDDGGHHVVHQDDIGNLRTGDRIRIANGRAYLL</sequence>
<evidence type="ECO:0000313" key="6">
    <source>
        <dbReference type="Proteomes" id="UP000648257"/>
    </source>
</evidence>
<evidence type="ECO:0000256" key="1">
    <source>
        <dbReference type="ARBA" id="ARBA00004370"/>
    </source>
</evidence>
<dbReference type="InterPro" id="IPR008816">
    <property type="entry name" value="Gly_zipper_2TM_dom"/>
</dbReference>
<name>A0ABR6X1J6_9BURK</name>
<feature type="chain" id="PRO_5047248567" evidence="3">
    <location>
        <begin position="21"/>
        <end position="146"/>
    </location>
</feature>
<dbReference type="RefSeq" id="WP_186921619.1">
    <property type="nucleotide sequence ID" value="NZ_JACOFW010000003.1"/>
</dbReference>
<evidence type="ECO:0000256" key="3">
    <source>
        <dbReference type="SAM" id="SignalP"/>
    </source>
</evidence>
<feature type="domain" description="Glycine zipper 2TM" evidence="4">
    <location>
        <begin position="59"/>
        <end position="99"/>
    </location>
</feature>
<protein>
    <submittedName>
        <fullName evidence="5">Glycine zipper 2TM domain-containing protein</fullName>
    </submittedName>
</protein>
<evidence type="ECO:0000256" key="2">
    <source>
        <dbReference type="ARBA" id="ARBA00023136"/>
    </source>
</evidence>
<dbReference type="InterPro" id="IPR051407">
    <property type="entry name" value="Bact_OM_lipoprot/Surf_antigen"/>
</dbReference>
<organism evidence="5 6">
    <name type="scientific">Undibacterium seohonense</name>
    <dbReference type="NCBI Taxonomy" id="1344950"/>
    <lineage>
        <taxon>Bacteria</taxon>
        <taxon>Pseudomonadati</taxon>
        <taxon>Pseudomonadota</taxon>
        <taxon>Betaproteobacteria</taxon>
        <taxon>Burkholderiales</taxon>
        <taxon>Oxalobacteraceae</taxon>
        <taxon>Undibacterium</taxon>
    </lineage>
</organism>
<dbReference type="PANTHER" id="PTHR35603">
    <property type="match status" value="1"/>
</dbReference>
<evidence type="ECO:0000313" key="5">
    <source>
        <dbReference type="EMBL" id="MBC3806528.1"/>
    </source>
</evidence>
<gene>
    <name evidence="5" type="ORF">H8K52_04080</name>
</gene>
<reference evidence="5 6" key="1">
    <citation type="submission" date="2020-08" db="EMBL/GenBank/DDBJ databases">
        <title>Novel species isolated from subtropical streams in China.</title>
        <authorList>
            <person name="Lu H."/>
        </authorList>
    </citation>
    <scope>NUCLEOTIDE SEQUENCE [LARGE SCALE GENOMIC DNA]</scope>
    <source>
        <strain evidence="5 6">KACC 16656</strain>
    </source>
</reference>
<feature type="signal peptide" evidence="3">
    <location>
        <begin position="1"/>
        <end position="20"/>
    </location>
</feature>
<dbReference type="PROSITE" id="PS51257">
    <property type="entry name" value="PROKAR_LIPOPROTEIN"/>
    <property type="match status" value="1"/>
</dbReference>
<keyword evidence="6" id="KW-1185">Reference proteome</keyword>
<accession>A0ABR6X1J6</accession>
<dbReference type="PANTHER" id="PTHR35603:SF2">
    <property type="entry name" value="OUTER MEMBRANE LIPOPROTEIN"/>
    <property type="match status" value="1"/>
</dbReference>